<dbReference type="InterPro" id="IPR033856">
    <property type="entry name" value="Trp_halogen"/>
</dbReference>
<accession>A0ABU3SXZ0</accession>
<dbReference type="PIRSF" id="PIRSF011396">
    <property type="entry name" value="Trp_halogenase"/>
    <property type="match status" value="1"/>
</dbReference>
<reference evidence="1 2" key="1">
    <citation type="submission" date="2023-10" db="EMBL/GenBank/DDBJ databases">
        <title>Glaciecola aquimarina strain GGW-M5 nov., isolated from a coastal seawater.</title>
        <authorList>
            <person name="Bayburt H."/>
            <person name="Kim J.M."/>
            <person name="Choi B.J."/>
            <person name="Jeon C.O."/>
        </authorList>
    </citation>
    <scope>NUCLEOTIDE SEQUENCE [LARGE SCALE GENOMIC DNA]</scope>
    <source>
        <strain evidence="1 2">KCTC 32108</strain>
    </source>
</reference>
<name>A0ABU3SXZ0_9ALTE</name>
<evidence type="ECO:0000313" key="1">
    <source>
        <dbReference type="EMBL" id="MDU0354885.1"/>
    </source>
</evidence>
<dbReference type="PANTHER" id="PTHR43747:SF4">
    <property type="entry name" value="FLAVIN-DEPENDENT TRYPTOPHAN HALOGENASE"/>
    <property type="match status" value="1"/>
</dbReference>
<dbReference type="PANTHER" id="PTHR43747">
    <property type="entry name" value="FAD-BINDING PROTEIN"/>
    <property type="match status" value="1"/>
</dbReference>
<dbReference type="Pfam" id="PF04820">
    <property type="entry name" value="Trp_halogenase"/>
    <property type="match status" value="1"/>
</dbReference>
<protein>
    <submittedName>
        <fullName evidence="1">Tryptophan halogenase family protein</fullName>
    </submittedName>
</protein>
<organism evidence="1 2">
    <name type="scientific">Paraglaciecola aquimarina</name>
    <dbReference type="NCBI Taxonomy" id="1235557"/>
    <lineage>
        <taxon>Bacteria</taxon>
        <taxon>Pseudomonadati</taxon>
        <taxon>Pseudomonadota</taxon>
        <taxon>Gammaproteobacteria</taxon>
        <taxon>Alteromonadales</taxon>
        <taxon>Alteromonadaceae</taxon>
        <taxon>Paraglaciecola</taxon>
    </lineage>
</organism>
<dbReference type="InterPro" id="IPR050816">
    <property type="entry name" value="Flavin-dep_Halogenase_NPB"/>
</dbReference>
<evidence type="ECO:0000313" key="2">
    <source>
        <dbReference type="Proteomes" id="UP001247805"/>
    </source>
</evidence>
<gene>
    <name evidence="1" type="ORF">RS130_14090</name>
</gene>
<dbReference type="RefSeq" id="WP_316026455.1">
    <property type="nucleotide sequence ID" value="NZ_JAWDIO010000002.1"/>
</dbReference>
<dbReference type="InterPro" id="IPR006905">
    <property type="entry name" value="Flavin_halogenase"/>
</dbReference>
<keyword evidence="2" id="KW-1185">Reference proteome</keyword>
<dbReference type="EMBL" id="JAWDIO010000002">
    <property type="protein sequence ID" value="MDU0354885.1"/>
    <property type="molecule type" value="Genomic_DNA"/>
</dbReference>
<comment type="caution">
    <text evidence="1">The sequence shown here is derived from an EMBL/GenBank/DDBJ whole genome shotgun (WGS) entry which is preliminary data.</text>
</comment>
<sequence length="499" mass="56907">MSTEQQINTFVIVGGGTAGWIAASILSRALAHMPCKIRLIESPHIPTVGVGEATIPSIVDMLEYLKIPLADFIVKTNATFKYGIKFSDWHTIGQDYWHPFGYVGSKIDGRPFYQHWLKHKKHGGQTEFTDFSPAIALSKQNRFFIPDPKHPTNLSSSTYALHFDATLVAQYLTHYCLDKNVQHSLNHIQHVALNPEGQISHLLLEDGEQVNGDFFIDCSGQQSILMGKAMRIGYENWQHYLPVNKAVAAQSAALDPLPPYTRSVAHEHGWRWQIPLQNRTGNGYVYCDQYCTDSAAQDLLSKHVGEFITEPRTISFTTGKRQKMWHKNCLAIGLSSGFLEPLESTSIYLIMKAMLNFVQTLPSKKLHQAPINEFNRRMDHEYNCIRDFIILHYCETKRTDSDFWRMWQNLAIPDSLQTKLELFRAQGQLYHDTDDLFASDSWYSVYEGMGVRPDEYDPVIDSSDFTKIEQALLSSKVALEHNASKPLDHMAYLSRIKTK</sequence>
<dbReference type="Proteomes" id="UP001247805">
    <property type="component" value="Unassembled WGS sequence"/>
</dbReference>
<proteinExistence type="predicted"/>
<dbReference type="InterPro" id="IPR036188">
    <property type="entry name" value="FAD/NAD-bd_sf"/>
</dbReference>
<dbReference type="SUPFAM" id="SSF51905">
    <property type="entry name" value="FAD/NAD(P)-binding domain"/>
    <property type="match status" value="1"/>
</dbReference>
<dbReference type="Gene3D" id="3.50.50.60">
    <property type="entry name" value="FAD/NAD(P)-binding domain"/>
    <property type="match status" value="1"/>
</dbReference>